<organism evidence="1 2">
    <name type="scientific">Mikania micrantha</name>
    <name type="common">bitter vine</name>
    <dbReference type="NCBI Taxonomy" id="192012"/>
    <lineage>
        <taxon>Eukaryota</taxon>
        <taxon>Viridiplantae</taxon>
        <taxon>Streptophyta</taxon>
        <taxon>Embryophyta</taxon>
        <taxon>Tracheophyta</taxon>
        <taxon>Spermatophyta</taxon>
        <taxon>Magnoliopsida</taxon>
        <taxon>eudicotyledons</taxon>
        <taxon>Gunneridae</taxon>
        <taxon>Pentapetalae</taxon>
        <taxon>asterids</taxon>
        <taxon>campanulids</taxon>
        <taxon>Asterales</taxon>
        <taxon>Asteraceae</taxon>
        <taxon>Asteroideae</taxon>
        <taxon>Heliantheae alliance</taxon>
        <taxon>Eupatorieae</taxon>
        <taxon>Mikania</taxon>
    </lineage>
</organism>
<dbReference type="Proteomes" id="UP000326396">
    <property type="component" value="Linkage Group LG13"/>
</dbReference>
<name>A0A5N6P9Q3_9ASTR</name>
<protein>
    <submittedName>
        <fullName evidence="1">Uncharacterized protein</fullName>
    </submittedName>
</protein>
<reference evidence="1 2" key="1">
    <citation type="submission" date="2019-05" db="EMBL/GenBank/DDBJ databases">
        <title>Mikania micrantha, genome provides insights into the molecular mechanism of rapid growth.</title>
        <authorList>
            <person name="Liu B."/>
        </authorList>
    </citation>
    <scope>NUCLEOTIDE SEQUENCE [LARGE SCALE GENOMIC DNA]</scope>
    <source>
        <strain evidence="1">NLD-2019</strain>
        <tissue evidence="1">Leaf</tissue>
    </source>
</reference>
<accession>A0A5N6P9Q3</accession>
<gene>
    <name evidence="1" type="ORF">E3N88_10101</name>
</gene>
<dbReference type="EMBL" id="SZYD01000005">
    <property type="protein sequence ID" value="KAD6118830.1"/>
    <property type="molecule type" value="Genomic_DNA"/>
</dbReference>
<keyword evidence="2" id="KW-1185">Reference proteome</keyword>
<evidence type="ECO:0000313" key="1">
    <source>
        <dbReference type="EMBL" id="KAD6118830.1"/>
    </source>
</evidence>
<comment type="caution">
    <text evidence="1">The sequence shown here is derived from an EMBL/GenBank/DDBJ whole genome shotgun (WGS) entry which is preliminary data.</text>
</comment>
<dbReference type="AlphaFoldDB" id="A0A5N6P9Q3"/>
<dbReference type="InterPro" id="IPR036866">
    <property type="entry name" value="RibonucZ/Hydroxyglut_hydro"/>
</dbReference>
<dbReference type="SUPFAM" id="SSF56281">
    <property type="entry name" value="Metallo-hydrolase/oxidoreductase"/>
    <property type="match status" value="1"/>
</dbReference>
<dbReference type="Gene3D" id="3.40.50.10890">
    <property type="match status" value="1"/>
</dbReference>
<evidence type="ECO:0000313" key="2">
    <source>
        <dbReference type="Proteomes" id="UP000326396"/>
    </source>
</evidence>
<proteinExistence type="predicted"/>
<sequence>MAVLGFSPTKGPVSIVSNPFLDKLLLEVYLQVHNCVANGGKVLIPTFALGRAQILSREHKKHDYMEVVKNRYKHLLKAQALAEANKQGKLAQTYHGESIEKKKSNGELIVPQEAYQRSLYITTKLFKKSNECLDKNQVDNSSSLIV</sequence>